<keyword evidence="2" id="KW-0812">Transmembrane</keyword>
<evidence type="ECO:0000256" key="3">
    <source>
        <dbReference type="SAM" id="SignalP"/>
    </source>
</evidence>
<keyword evidence="3" id="KW-0732">Signal</keyword>
<evidence type="ECO:0000313" key="4">
    <source>
        <dbReference type="EMBL" id="CAB9498204.1"/>
    </source>
</evidence>
<feature type="chain" id="PRO_5040447338" evidence="3">
    <location>
        <begin position="33"/>
        <end position="256"/>
    </location>
</feature>
<protein>
    <submittedName>
        <fullName evidence="4">Uncharacterized protein</fullName>
    </submittedName>
</protein>
<keyword evidence="2" id="KW-1133">Transmembrane helix</keyword>
<sequence>MMNMMMLQQRPTRHSLLTVLFLTSLFPQVTNADSTMGFLYDNVAECSSSVVTMDSLAFDCDTSTGCTTHDEITITGQFTTTLPIPDEVNLKIQLCKFWGSMCTPILLDQDIDICNLFTSSNESGGDDEYYCASAGSYPFQETFSLPDWSLDNYAVNGFGFRIYVTANDEFNCHAQFTTVRSNDTTTTTVSILGIVFVLVSFLSVYHTRRRNKKNRTLMTRQDLEGNHHHHDNGDDDGGRVVDFRAMQMNDDHYVSL</sequence>
<accession>A0A9N8D8R8</accession>
<feature type="region of interest" description="Disordered" evidence="1">
    <location>
        <begin position="215"/>
        <end position="240"/>
    </location>
</feature>
<proteinExistence type="predicted"/>
<gene>
    <name evidence="4" type="ORF">SEMRO_33_G021390.1</name>
</gene>
<evidence type="ECO:0000313" key="5">
    <source>
        <dbReference type="Proteomes" id="UP001153069"/>
    </source>
</evidence>
<comment type="caution">
    <text evidence="4">The sequence shown here is derived from an EMBL/GenBank/DDBJ whole genome shotgun (WGS) entry which is preliminary data.</text>
</comment>
<dbReference type="EMBL" id="CAICTM010000033">
    <property type="protein sequence ID" value="CAB9498204.1"/>
    <property type="molecule type" value="Genomic_DNA"/>
</dbReference>
<feature type="signal peptide" evidence="3">
    <location>
        <begin position="1"/>
        <end position="32"/>
    </location>
</feature>
<evidence type="ECO:0000256" key="1">
    <source>
        <dbReference type="SAM" id="MobiDB-lite"/>
    </source>
</evidence>
<keyword evidence="5" id="KW-1185">Reference proteome</keyword>
<organism evidence="4 5">
    <name type="scientific">Seminavis robusta</name>
    <dbReference type="NCBI Taxonomy" id="568900"/>
    <lineage>
        <taxon>Eukaryota</taxon>
        <taxon>Sar</taxon>
        <taxon>Stramenopiles</taxon>
        <taxon>Ochrophyta</taxon>
        <taxon>Bacillariophyta</taxon>
        <taxon>Bacillariophyceae</taxon>
        <taxon>Bacillariophycidae</taxon>
        <taxon>Naviculales</taxon>
        <taxon>Naviculaceae</taxon>
        <taxon>Seminavis</taxon>
    </lineage>
</organism>
<evidence type="ECO:0000256" key="2">
    <source>
        <dbReference type="SAM" id="Phobius"/>
    </source>
</evidence>
<dbReference type="Proteomes" id="UP001153069">
    <property type="component" value="Unassembled WGS sequence"/>
</dbReference>
<name>A0A9N8D8R8_9STRA</name>
<reference evidence="4" key="1">
    <citation type="submission" date="2020-06" db="EMBL/GenBank/DDBJ databases">
        <authorList>
            <consortium name="Plant Systems Biology data submission"/>
        </authorList>
    </citation>
    <scope>NUCLEOTIDE SEQUENCE</scope>
    <source>
        <strain evidence="4">D6</strain>
    </source>
</reference>
<keyword evidence="2" id="KW-0472">Membrane</keyword>
<dbReference type="AlphaFoldDB" id="A0A9N8D8R8"/>
<feature type="transmembrane region" description="Helical" evidence="2">
    <location>
        <begin position="187"/>
        <end position="205"/>
    </location>
</feature>